<dbReference type="PANTHER" id="PTHR24403">
    <property type="entry name" value="ZINC FINGER PROTEIN"/>
    <property type="match status" value="1"/>
</dbReference>
<accession>A0A6G1SNQ4</accession>
<dbReference type="SMART" id="SM00355">
    <property type="entry name" value="ZnF_C2H2"/>
    <property type="match status" value="7"/>
</dbReference>
<proteinExistence type="predicted"/>
<keyword evidence="3 5" id="KW-0863">Zinc-finger</keyword>
<dbReference type="GO" id="GO:0005634">
    <property type="term" value="C:nucleus"/>
    <property type="evidence" value="ECO:0007669"/>
    <property type="project" value="TreeGrafter"/>
</dbReference>
<dbReference type="Gene3D" id="3.30.160.60">
    <property type="entry name" value="Classic Zinc Finger"/>
    <property type="match status" value="1"/>
</dbReference>
<gene>
    <name evidence="8" type="primary">mep-1</name>
    <name evidence="8" type="ORF">g.16279</name>
</gene>
<reference evidence="8" key="1">
    <citation type="submission" date="2018-10" db="EMBL/GenBank/DDBJ databases">
        <title>Transcriptome assembly of Aceria tosichella (Wheat curl mite) Type 2.</title>
        <authorList>
            <person name="Scully E.D."/>
            <person name="Geib S.M."/>
            <person name="Palmer N.A."/>
            <person name="Gupta A.K."/>
            <person name="Sarath G."/>
            <person name="Tatineni S."/>
        </authorList>
    </citation>
    <scope>NUCLEOTIDE SEQUENCE</scope>
    <source>
        <strain evidence="8">LincolnNE</strain>
    </source>
</reference>
<evidence type="ECO:0000259" key="7">
    <source>
        <dbReference type="PROSITE" id="PS50157"/>
    </source>
</evidence>
<dbReference type="AlphaFoldDB" id="A0A6G1SNQ4"/>
<feature type="domain" description="C2H2-type" evidence="7">
    <location>
        <begin position="656"/>
        <end position="682"/>
    </location>
</feature>
<evidence type="ECO:0000256" key="1">
    <source>
        <dbReference type="ARBA" id="ARBA00022723"/>
    </source>
</evidence>
<feature type="region of interest" description="Disordered" evidence="6">
    <location>
        <begin position="496"/>
        <end position="515"/>
    </location>
</feature>
<evidence type="ECO:0000256" key="3">
    <source>
        <dbReference type="ARBA" id="ARBA00022771"/>
    </source>
</evidence>
<dbReference type="EMBL" id="GGYP01007383">
    <property type="protein sequence ID" value="MDE52154.1"/>
    <property type="molecule type" value="Transcribed_RNA"/>
</dbReference>
<keyword evidence="1" id="KW-0479">Metal-binding</keyword>
<dbReference type="PANTHER" id="PTHR24403:SF110">
    <property type="entry name" value="C2H2-TYPE DOMAIN-CONTAINING PROTEIN-RELATED"/>
    <property type="match status" value="1"/>
</dbReference>
<dbReference type="InterPro" id="IPR050688">
    <property type="entry name" value="Zinc_finger/UBP_domain"/>
</dbReference>
<evidence type="ECO:0000256" key="5">
    <source>
        <dbReference type="PROSITE-ProRule" id="PRU00042"/>
    </source>
</evidence>
<organism evidence="8">
    <name type="scientific">Aceria tosichella</name>
    <name type="common">wheat curl mite</name>
    <dbReference type="NCBI Taxonomy" id="561515"/>
    <lineage>
        <taxon>Eukaryota</taxon>
        <taxon>Metazoa</taxon>
        <taxon>Ecdysozoa</taxon>
        <taxon>Arthropoda</taxon>
        <taxon>Chelicerata</taxon>
        <taxon>Arachnida</taxon>
        <taxon>Acari</taxon>
        <taxon>Acariformes</taxon>
        <taxon>Trombidiformes</taxon>
        <taxon>Prostigmata</taxon>
        <taxon>Eupodina</taxon>
        <taxon>Eriophyoidea</taxon>
        <taxon>Eriophyidae</taxon>
        <taxon>Eriophyinae</taxon>
        <taxon>Aceriini</taxon>
        <taxon>Aceria</taxon>
    </lineage>
</organism>
<dbReference type="GO" id="GO:0008270">
    <property type="term" value="F:zinc ion binding"/>
    <property type="evidence" value="ECO:0007669"/>
    <property type="project" value="UniProtKB-KW"/>
</dbReference>
<evidence type="ECO:0000256" key="6">
    <source>
        <dbReference type="SAM" id="MobiDB-lite"/>
    </source>
</evidence>
<keyword evidence="4" id="KW-0862">Zinc</keyword>
<sequence length="682" mass="77296">MHVADPSQYVLADKRRRPLQTEFLFGPYVPIVKTDDKIIVDTSGVVDDFHKFTQRDPIKNRLVGEILPDDSILEVPSLVTPLLLKKHTIWPPKQDSDAKDGDAKGDESDDVEIVKIVSRSGREDIVTHIETRYRRPEDYIKDTVINSLTNSSRSNKKRDNQQATILAIDDYYGSSPNQLLFSVGLSLVTEFTMEERFRKLNHRMRKGEEGLIAEFDSLRAGLARTKNSNRPYKLEKPLQCHNCFFRTPFTIVLDHHLETPHRNASKFYMCNWCSFKTKDSTQILYHNHVVHQKYRCQFEKPIQVHCCRYCPFETNSKRKYTSHITKCERSFQGDINLAPEEPVDFPAITSKCITQSDIRTYESTLKALRLNAYNPHQIKVSSASRGMEGLPILLIPKYSLAANILDSASKQPPSVSVSEASNPYHNPDAIIGRGVASNERSSVEVQDQPANLLRLLATNTTANNLPNCRTSILQHPRPQSVFVNGMSVAKNIQDIVMPPPNRNPLPKKTPNSLEQPIKSTTASSDIIDQAQPDASDNNNGATFVICEICDAYIDNVSFFKSHMQWVHKVKIHSKVLETLKPPLNCQKCNWRYFTDQGLERHLLGSHGLVTSNMQELADHEKDSGRCTICGVRCASKLVSHIKDIHKVALKSAQLSYKCTVCAATFCLYRHFENHVYRIHGAS</sequence>
<evidence type="ECO:0000256" key="4">
    <source>
        <dbReference type="ARBA" id="ARBA00022833"/>
    </source>
</evidence>
<evidence type="ECO:0000256" key="2">
    <source>
        <dbReference type="ARBA" id="ARBA00022737"/>
    </source>
</evidence>
<keyword evidence="2" id="KW-0677">Repeat</keyword>
<dbReference type="GO" id="GO:0045944">
    <property type="term" value="P:positive regulation of transcription by RNA polymerase II"/>
    <property type="evidence" value="ECO:0007669"/>
    <property type="project" value="TreeGrafter"/>
</dbReference>
<protein>
    <submittedName>
        <fullName evidence="8">MOG interacting and ectopic P-granules protein 1</fullName>
    </submittedName>
</protein>
<dbReference type="PROSITE" id="PS00028">
    <property type="entry name" value="ZINC_FINGER_C2H2_1"/>
    <property type="match status" value="2"/>
</dbReference>
<dbReference type="PROSITE" id="PS50157">
    <property type="entry name" value="ZINC_FINGER_C2H2_2"/>
    <property type="match status" value="1"/>
</dbReference>
<dbReference type="InterPro" id="IPR013087">
    <property type="entry name" value="Znf_C2H2_type"/>
</dbReference>
<name>A0A6G1SNQ4_9ACAR</name>
<evidence type="ECO:0000313" key="8">
    <source>
        <dbReference type="EMBL" id="MDE52154.1"/>
    </source>
</evidence>